<keyword evidence="2" id="KW-0805">Transcription regulation</keyword>
<dbReference type="InterPro" id="IPR005119">
    <property type="entry name" value="LysR_subst-bd"/>
</dbReference>
<dbReference type="InterPro" id="IPR036390">
    <property type="entry name" value="WH_DNA-bd_sf"/>
</dbReference>
<organism evidence="6 7">
    <name type="scientific">Proteobacteria bacterium 228</name>
    <dbReference type="NCBI Taxonomy" id="2083153"/>
    <lineage>
        <taxon>Bacteria</taxon>
        <taxon>Pseudomonadati</taxon>
        <taxon>Pseudomonadota</taxon>
    </lineage>
</organism>
<evidence type="ECO:0000256" key="3">
    <source>
        <dbReference type="ARBA" id="ARBA00023125"/>
    </source>
</evidence>
<name>A0A2S5KQ02_9PROT</name>
<dbReference type="PANTHER" id="PTHR30419:SF30">
    <property type="entry name" value="LYSR FAMILY TRANSCRIPTIONAL REGULATOR"/>
    <property type="match status" value="1"/>
</dbReference>
<evidence type="ECO:0000256" key="1">
    <source>
        <dbReference type="ARBA" id="ARBA00009437"/>
    </source>
</evidence>
<dbReference type="Gene3D" id="1.10.10.10">
    <property type="entry name" value="Winged helix-like DNA-binding domain superfamily/Winged helix DNA-binding domain"/>
    <property type="match status" value="1"/>
</dbReference>
<evidence type="ECO:0000256" key="2">
    <source>
        <dbReference type="ARBA" id="ARBA00023015"/>
    </source>
</evidence>
<dbReference type="SUPFAM" id="SSF53850">
    <property type="entry name" value="Periplasmic binding protein-like II"/>
    <property type="match status" value="1"/>
</dbReference>
<dbReference type="Pfam" id="PF00126">
    <property type="entry name" value="HTH_1"/>
    <property type="match status" value="1"/>
</dbReference>
<dbReference type="NCBIfam" id="NF007307">
    <property type="entry name" value="PRK09791.1"/>
    <property type="match status" value="1"/>
</dbReference>
<dbReference type="Pfam" id="PF03466">
    <property type="entry name" value="LysR_substrate"/>
    <property type="match status" value="1"/>
</dbReference>
<reference evidence="6 7" key="1">
    <citation type="submission" date="2018-02" db="EMBL/GenBank/DDBJ databases">
        <title>novel marine gammaproteobacteria from coastal saline agro ecosystem.</title>
        <authorList>
            <person name="Krishnan R."/>
            <person name="Ramesh Kumar N."/>
        </authorList>
    </citation>
    <scope>NUCLEOTIDE SEQUENCE [LARGE SCALE GENOMIC DNA]</scope>
    <source>
        <strain evidence="6 7">228</strain>
    </source>
</reference>
<dbReference type="InterPro" id="IPR036388">
    <property type="entry name" value="WH-like_DNA-bd_sf"/>
</dbReference>
<feature type="domain" description="HTH lysR-type" evidence="5">
    <location>
        <begin position="3"/>
        <end position="60"/>
    </location>
</feature>
<dbReference type="InterPro" id="IPR050950">
    <property type="entry name" value="HTH-type_LysR_regulators"/>
</dbReference>
<dbReference type="FunFam" id="1.10.10.10:FF:000001">
    <property type="entry name" value="LysR family transcriptional regulator"/>
    <property type="match status" value="1"/>
</dbReference>
<dbReference type="AlphaFoldDB" id="A0A2S5KQ02"/>
<dbReference type="InterPro" id="IPR000847">
    <property type="entry name" value="LysR_HTH_N"/>
</dbReference>
<dbReference type="Gene3D" id="3.40.190.290">
    <property type="match status" value="1"/>
</dbReference>
<keyword evidence="4" id="KW-0804">Transcription</keyword>
<dbReference type="OrthoDB" id="5292387at2"/>
<proteinExistence type="inferred from homology"/>
<keyword evidence="3" id="KW-0238">DNA-binding</keyword>
<dbReference type="GO" id="GO:0003700">
    <property type="term" value="F:DNA-binding transcription factor activity"/>
    <property type="evidence" value="ECO:0007669"/>
    <property type="project" value="InterPro"/>
</dbReference>
<evidence type="ECO:0000313" key="6">
    <source>
        <dbReference type="EMBL" id="PPC76753.1"/>
    </source>
</evidence>
<dbReference type="PROSITE" id="PS50931">
    <property type="entry name" value="HTH_LYSR"/>
    <property type="match status" value="1"/>
</dbReference>
<dbReference type="GO" id="GO:0003677">
    <property type="term" value="F:DNA binding"/>
    <property type="evidence" value="ECO:0007669"/>
    <property type="project" value="UniProtKB-KW"/>
</dbReference>
<dbReference type="Proteomes" id="UP000238196">
    <property type="component" value="Unassembled WGS sequence"/>
</dbReference>
<evidence type="ECO:0000313" key="7">
    <source>
        <dbReference type="Proteomes" id="UP000238196"/>
    </source>
</evidence>
<gene>
    <name evidence="6" type="ORF">C4K68_13910</name>
</gene>
<evidence type="ECO:0000256" key="4">
    <source>
        <dbReference type="ARBA" id="ARBA00023163"/>
    </source>
</evidence>
<comment type="caution">
    <text evidence="6">The sequence shown here is derived from an EMBL/GenBank/DDBJ whole genome shotgun (WGS) entry which is preliminary data.</text>
</comment>
<protein>
    <submittedName>
        <fullName evidence="6">LysR family transcriptional regulator</fullName>
    </submittedName>
</protein>
<dbReference type="SUPFAM" id="SSF46785">
    <property type="entry name" value="Winged helix' DNA-binding domain"/>
    <property type="match status" value="1"/>
</dbReference>
<dbReference type="EMBL" id="PRLP01000042">
    <property type="protein sequence ID" value="PPC76753.1"/>
    <property type="molecule type" value="Genomic_DNA"/>
</dbReference>
<dbReference type="GO" id="GO:0005829">
    <property type="term" value="C:cytosol"/>
    <property type="evidence" value="ECO:0007669"/>
    <property type="project" value="TreeGrafter"/>
</dbReference>
<evidence type="ECO:0000259" key="5">
    <source>
        <dbReference type="PROSITE" id="PS50931"/>
    </source>
</evidence>
<dbReference type="PANTHER" id="PTHR30419">
    <property type="entry name" value="HTH-TYPE TRANSCRIPTIONAL REGULATOR YBHD"/>
    <property type="match status" value="1"/>
</dbReference>
<dbReference type="PRINTS" id="PR00039">
    <property type="entry name" value="HTHLYSR"/>
</dbReference>
<comment type="similarity">
    <text evidence="1">Belongs to the LysR transcriptional regulatory family.</text>
</comment>
<sequence length="301" mass="33486">MSIKLHQLRAFTEVANQGGIRAASRVLNLSQPAVTKAIKELEECLGAALFHRGVQGITLTECGENFLQHARLILRELDIAQEDIQQRLGSVSGQVSVGMGASIACSLAPEVIARFRKEYPQVKVRIIEGQVEAHLERLRRGELDFSINTAHPAHADTEFQLEKLLDMEFKVLLRKGHPCANATTLEELANCDWIMPTVRTSYHRWLMEIMAQKGIQPAIVITCESYIPSLGMIAKTDCVGVMSETAMQHYAHADDITAIQLRDALPLATYYLVQRKASPLTPVAARLAQLFRMQSRPQFGS</sequence>
<accession>A0A2S5KQ02</accession>